<dbReference type="Gramene" id="AUR62037897-RA">
    <property type="protein sequence ID" value="AUR62037897-RA:cds"/>
    <property type="gene ID" value="AUR62037897"/>
</dbReference>
<dbReference type="Proteomes" id="UP000596660">
    <property type="component" value="Unplaced"/>
</dbReference>
<reference evidence="1" key="1">
    <citation type="journal article" date="2017" name="Nature">
        <title>The genome of Chenopodium quinoa.</title>
        <authorList>
            <person name="Jarvis D.E."/>
            <person name="Ho Y.S."/>
            <person name="Lightfoot D.J."/>
            <person name="Schmoeckel S.M."/>
            <person name="Li B."/>
            <person name="Borm T.J.A."/>
            <person name="Ohyanagi H."/>
            <person name="Mineta K."/>
            <person name="Michell C.T."/>
            <person name="Saber N."/>
            <person name="Kharbatia N.M."/>
            <person name="Rupper R.R."/>
            <person name="Sharp A.R."/>
            <person name="Dally N."/>
            <person name="Boughton B.A."/>
            <person name="Woo Y.H."/>
            <person name="Gao G."/>
            <person name="Schijlen E.G.W.M."/>
            <person name="Guo X."/>
            <person name="Momin A.A."/>
            <person name="Negrao S."/>
            <person name="Al-Babili S."/>
            <person name="Gehring C."/>
            <person name="Roessner U."/>
            <person name="Jung C."/>
            <person name="Murphy K."/>
            <person name="Arold S.T."/>
            <person name="Gojobori T."/>
            <person name="van der Linden C.G."/>
            <person name="van Loo E.N."/>
            <person name="Jellen E.N."/>
            <person name="Maughan P.J."/>
            <person name="Tester M."/>
        </authorList>
    </citation>
    <scope>NUCLEOTIDE SEQUENCE [LARGE SCALE GENOMIC DNA]</scope>
    <source>
        <strain evidence="1">cv. PI 614886</strain>
    </source>
</reference>
<evidence type="ECO:0008006" key="3">
    <source>
        <dbReference type="Google" id="ProtNLM"/>
    </source>
</evidence>
<accession>A0A803MZQ7</accession>
<dbReference type="AlphaFoldDB" id="A0A803MZQ7"/>
<reference evidence="1" key="2">
    <citation type="submission" date="2021-03" db="UniProtKB">
        <authorList>
            <consortium name="EnsemblPlants"/>
        </authorList>
    </citation>
    <scope>IDENTIFICATION</scope>
</reference>
<evidence type="ECO:0000313" key="2">
    <source>
        <dbReference type="Proteomes" id="UP000596660"/>
    </source>
</evidence>
<organism evidence="1 2">
    <name type="scientific">Chenopodium quinoa</name>
    <name type="common">Quinoa</name>
    <dbReference type="NCBI Taxonomy" id="63459"/>
    <lineage>
        <taxon>Eukaryota</taxon>
        <taxon>Viridiplantae</taxon>
        <taxon>Streptophyta</taxon>
        <taxon>Embryophyta</taxon>
        <taxon>Tracheophyta</taxon>
        <taxon>Spermatophyta</taxon>
        <taxon>Magnoliopsida</taxon>
        <taxon>eudicotyledons</taxon>
        <taxon>Gunneridae</taxon>
        <taxon>Pentapetalae</taxon>
        <taxon>Caryophyllales</taxon>
        <taxon>Chenopodiaceae</taxon>
        <taxon>Chenopodioideae</taxon>
        <taxon>Atripliceae</taxon>
        <taxon>Chenopodium</taxon>
    </lineage>
</organism>
<protein>
    <recommendedName>
        <fullName evidence="3">F-box associated domain-containing protein</fullName>
    </recommendedName>
</protein>
<dbReference type="EnsemblPlants" id="AUR62037897-RA">
    <property type="protein sequence ID" value="AUR62037897-RA:cds"/>
    <property type="gene ID" value="AUR62037897"/>
</dbReference>
<sequence>MVSDLQSAIEARKTVSVSPFGTEYRMGFGYDCTSDDYKILQSETVNSVRSDGHPKQVLHVMEIWIMKEYGVKQTWSKLVSIEFDDIIADIVRRQVYSSNPFMPLLLAYSEDGQEILVDLWQNSEDGMVFVQCDMRSGGFKRLKIQLCDLAADFRDGYVVMPWVGSFVSPSM</sequence>
<name>A0A803MZQ7_CHEQI</name>
<proteinExistence type="predicted"/>
<evidence type="ECO:0000313" key="1">
    <source>
        <dbReference type="EnsemblPlants" id="AUR62037897-RA:cds"/>
    </source>
</evidence>
<keyword evidence="2" id="KW-1185">Reference proteome</keyword>